<keyword evidence="4" id="KW-1185">Reference proteome</keyword>
<dbReference type="PANTHER" id="PTHR12526:SF600">
    <property type="entry name" value="GLYCOSYL TRANSFERASE GROUP 1"/>
    <property type="match status" value="1"/>
</dbReference>
<dbReference type="Pfam" id="PF13692">
    <property type="entry name" value="Glyco_trans_1_4"/>
    <property type="match status" value="1"/>
</dbReference>
<accession>A0A1H5X3E5</accession>
<dbReference type="AlphaFoldDB" id="A0A1H5X3E5"/>
<dbReference type="GO" id="GO:0016757">
    <property type="term" value="F:glycosyltransferase activity"/>
    <property type="evidence" value="ECO:0007669"/>
    <property type="project" value="TreeGrafter"/>
</dbReference>
<name>A0A1H5X3E5_9BACT</name>
<dbReference type="Gene3D" id="3.40.50.2000">
    <property type="entry name" value="Glycogen Phosphorylase B"/>
    <property type="match status" value="2"/>
</dbReference>
<evidence type="ECO:0000259" key="2">
    <source>
        <dbReference type="Pfam" id="PF13439"/>
    </source>
</evidence>
<protein>
    <submittedName>
        <fullName evidence="3">Glycosyltransferase involved in cell wall bisynthesis</fullName>
    </submittedName>
</protein>
<keyword evidence="3" id="KW-0808">Transferase</keyword>
<dbReference type="CDD" id="cd03801">
    <property type="entry name" value="GT4_PimA-like"/>
    <property type="match status" value="1"/>
</dbReference>
<evidence type="ECO:0000256" key="1">
    <source>
        <dbReference type="SAM" id="MobiDB-lite"/>
    </source>
</evidence>
<proteinExistence type="predicted"/>
<organism evidence="3 4">
    <name type="scientific">Bryocella elongata</name>
    <dbReference type="NCBI Taxonomy" id="863522"/>
    <lineage>
        <taxon>Bacteria</taxon>
        <taxon>Pseudomonadati</taxon>
        <taxon>Acidobacteriota</taxon>
        <taxon>Terriglobia</taxon>
        <taxon>Terriglobales</taxon>
        <taxon>Acidobacteriaceae</taxon>
        <taxon>Bryocella</taxon>
    </lineage>
</organism>
<dbReference type="SUPFAM" id="SSF53756">
    <property type="entry name" value="UDP-Glycosyltransferase/glycogen phosphorylase"/>
    <property type="match status" value="1"/>
</dbReference>
<sequence length="438" mass="48676">MINPVSPSRQVPPRVHIYSHHSPAPNTTGPGLAICSQIQAFLDLGFEVDFVHLQVKPSAPPSHFKEISYTAIPLQIGKVPFYVRLLYLVGWPRRFNWRPLFGRSSLLREARARIRKDPDALHVFNYLVTAHIIPALPKTRAIFACHDIETEYLERSYAIVRAAEGRSILRWERRKLRRVEEMECQVVSEAKLVLCVSAAEACQINRRWAISNAAYLPLSVANDTRTIGATVRAPGEPLRLLHLGEVAHFPTLTSLEFLLTRVFPLLDAATLSQLELDVVGKLEIGDPSVEAVMAMARPYPQVRFTGFAPDLEAVYRRNHLQLVASQQATGVRTRIIESWAMGFPVLSTTVGAGGVEQLAPGHNILLVDEPLQFANCLRQLVEDSTSLKAIGDAGRATYDAHFSRPSVASRLRDLLARHVGSQLPHAAELLPEAEQQTA</sequence>
<feature type="region of interest" description="Disordered" evidence="1">
    <location>
        <begin position="1"/>
        <end position="22"/>
    </location>
</feature>
<evidence type="ECO:0000313" key="4">
    <source>
        <dbReference type="Proteomes" id="UP000236728"/>
    </source>
</evidence>
<dbReference type="Proteomes" id="UP000236728">
    <property type="component" value="Unassembled WGS sequence"/>
</dbReference>
<dbReference type="PANTHER" id="PTHR12526">
    <property type="entry name" value="GLYCOSYLTRANSFERASE"/>
    <property type="match status" value="1"/>
</dbReference>
<feature type="domain" description="Glycosyltransferase subfamily 4-like N-terminal" evidence="2">
    <location>
        <begin position="38"/>
        <end position="211"/>
    </location>
</feature>
<feature type="compositionally biased region" description="Low complexity" evidence="1">
    <location>
        <begin position="1"/>
        <end position="15"/>
    </location>
</feature>
<dbReference type="Pfam" id="PF13439">
    <property type="entry name" value="Glyco_transf_4"/>
    <property type="match status" value="1"/>
</dbReference>
<dbReference type="InterPro" id="IPR028098">
    <property type="entry name" value="Glyco_trans_4-like_N"/>
</dbReference>
<reference evidence="3 4" key="1">
    <citation type="submission" date="2016-10" db="EMBL/GenBank/DDBJ databases">
        <authorList>
            <person name="de Groot N.N."/>
        </authorList>
    </citation>
    <scope>NUCLEOTIDE SEQUENCE [LARGE SCALE GENOMIC DNA]</scope>
    <source>
        <strain evidence="3 4">DSM 22489</strain>
    </source>
</reference>
<evidence type="ECO:0000313" key="3">
    <source>
        <dbReference type="EMBL" id="SEG06278.1"/>
    </source>
</evidence>
<dbReference type="EMBL" id="FNVA01000002">
    <property type="protein sequence ID" value="SEG06278.1"/>
    <property type="molecule type" value="Genomic_DNA"/>
</dbReference>
<gene>
    <name evidence="3" type="ORF">SAMN05421819_1858</name>
</gene>